<evidence type="ECO:0000313" key="1">
    <source>
        <dbReference type="EMBL" id="HIZ02181.1"/>
    </source>
</evidence>
<dbReference type="PANTHER" id="PTHR47197:SF3">
    <property type="entry name" value="DIHYDRO-HEME D1 DEHYDROGENASE"/>
    <property type="match status" value="1"/>
</dbReference>
<dbReference type="InterPro" id="IPR031815">
    <property type="entry name" value="DUF5074"/>
</dbReference>
<dbReference type="AlphaFoldDB" id="A0A9D2CX75"/>
<comment type="caution">
    <text evidence="1">The sequence shown here is derived from an EMBL/GenBank/DDBJ whole genome shotgun (WGS) entry which is preliminary data.</text>
</comment>
<organism evidence="1 2">
    <name type="scientific">Candidatus Bacteroides merdipullorum</name>
    <dbReference type="NCBI Taxonomy" id="2838474"/>
    <lineage>
        <taxon>Bacteria</taxon>
        <taxon>Pseudomonadati</taxon>
        <taxon>Bacteroidota</taxon>
        <taxon>Bacteroidia</taxon>
        <taxon>Bacteroidales</taxon>
        <taxon>Bacteroidaceae</taxon>
        <taxon>Bacteroides</taxon>
    </lineage>
</organism>
<name>A0A9D2CX75_9BACE</name>
<sequence length="376" mass="40509">MNWKKHLKHLVWALAVPMLFVACDDDDNPGGGGDDDQDFRAESGVYVFNQGNQSAGIGGSLSFLDPSTASYRNDVFLLVNGRELGSTVQDGVVLGDNLYIAVNESNTVEVVNKNTVQSVAQIPMPTDLGGPRDVVTDGEYVYASMYGGYVVRINPATNQIDKTVQVGPNPEEMAVLGNYLYVVNSDGMNWPPADCSVSKINLDDFTEVKKIAVGSNPNKIVAHAASGKLFVACWGDFFTNPSSLWTIDAASDEATDLQVSVTFMCISGDVLYTIYDSYNGPESVQYVTYNATDNSVLDDAFIPAVTSSNGFVSNLVDSPAGIAVNPADGHIFITSYVDDSSNAYTLPSYVYEYNAQGEVQRTYDVGVGAVNMLVWE</sequence>
<dbReference type="Proteomes" id="UP000824023">
    <property type="component" value="Unassembled WGS sequence"/>
</dbReference>
<reference evidence="1" key="1">
    <citation type="journal article" date="2021" name="PeerJ">
        <title>Extensive microbial diversity within the chicken gut microbiome revealed by metagenomics and culture.</title>
        <authorList>
            <person name="Gilroy R."/>
            <person name="Ravi A."/>
            <person name="Getino M."/>
            <person name="Pursley I."/>
            <person name="Horton D.L."/>
            <person name="Alikhan N.F."/>
            <person name="Baker D."/>
            <person name="Gharbi K."/>
            <person name="Hall N."/>
            <person name="Watson M."/>
            <person name="Adriaenssens E.M."/>
            <person name="Foster-Nyarko E."/>
            <person name="Jarju S."/>
            <person name="Secka A."/>
            <person name="Antonio M."/>
            <person name="Oren A."/>
            <person name="Chaudhuri R.R."/>
            <person name="La Ragione R."/>
            <person name="Hildebrand F."/>
            <person name="Pallen M.J."/>
        </authorList>
    </citation>
    <scope>NUCLEOTIDE SEQUENCE</scope>
    <source>
        <strain evidence="1">ChiHjej12B11-24981</strain>
    </source>
</reference>
<dbReference type="InterPro" id="IPR011044">
    <property type="entry name" value="Quino_amine_DH_bsu"/>
</dbReference>
<dbReference type="SUPFAM" id="SSF50969">
    <property type="entry name" value="YVTN repeat-like/Quinoprotein amine dehydrogenase"/>
    <property type="match status" value="1"/>
</dbReference>
<protein>
    <recommendedName>
        <fullName evidence="3">YncE family protein</fullName>
    </recommendedName>
</protein>
<dbReference type="Gene3D" id="2.130.10.10">
    <property type="entry name" value="YVTN repeat-like/Quinoprotein amine dehydrogenase"/>
    <property type="match status" value="1"/>
</dbReference>
<proteinExistence type="predicted"/>
<dbReference type="PROSITE" id="PS51257">
    <property type="entry name" value="PROKAR_LIPOPROTEIN"/>
    <property type="match status" value="1"/>
</dbReference>
<dbReference type="InterPro" id="IPR051200">
    <property type="entry name" value="Host-pathogen_enzymatic-act"/>
</dbReference>
<dbReference type="EMBL" id="DXCK01000111">
    <property type="protein sequence ID" value="HIZ02181.1"/>
    <property type="molecule type" value="Genomic_DNA"/>
</dbReference>
<dbReference type="Pfam" id="PF16819">
    <property type="entry name" value="DUF5074"/>
    <property type="match status" value="1"/>
</dbReference>
<dbReference type="PANTHER" id="PTHR47197">
    <property type="entry name" value="PROTEIN NIRF"/>
    <property type="match status" value="1"/>
</dbReference>
<gene>
    <name evidence="1" type="ORF">H9819_08040</name>
</gene>
<reference evidence="1" key="2">
    <citation type="submission" date="2021-04" db="EMBL/GenBank/DDBJ databases">
        <authorList>
            <person name="Gilroy R."/>
        </authorList>
    </citation>
    <scope>NUCLEOTIDE SEQUENCE</scope>
    <source>
        <strain evidence="1">ChiHjej12B11-24981</strain>
    </source>
</reference>
<accession>A0A9D2CX75</accession>
<dbReference type="InterPro" id="IPR015943">
    <property type="entry name" value="WD40/YVTN_repeat-like_dom_sf"/>
</dbReference>
<evidence type="ECO:0008006" key="3">
    <source>
        <dbReference type="Google" id="ProtNLM"/>
    </source>
</evidence>
<evidence type="ECO:0000313" key="2">
    <source>
        <dbReference type="Proteomes" id="UP000824023"/>
    </source>
</evidence>